<gene>
    <name evidence="1" type="ORF">DARMORV10_C09P28940.1</name>
</gene>
<evidence type="ECO:0000313" key="1">
    <source>
        <dbReference type="EMBL" id="CAF1735106.1"/>
    </source>
</evidence>
<name>A0A816IWZ7_BRANA</name>
<organism evidence="1">
    <name type="scientific">Brassica napus</name>
    <name type="common">Rape</name>
    <dbReference type="NCBI Taxonomy" id="3708"/>
    <lineage>
        <taxon>Eukaryota</taxon>
        <taxon>Viridiplantae</taxon>
        <taxon>Streptophyta</taxon>
        <taxon>Embryophyta</taxon>
        <taxon>Tracheophyta</taxon>
        <taxon>Spermatophyta</taxon>
        <taxon>Magnoliopsida</taxon>
        <taxon>eudicotyledons</taxon>
        <taxon>Gunneridae</taxon>
        <taxon>Pentapetalae</taxon>
        <taxon>rosids</taxon>
        <taxon>malvids</taxon>
        <taxon>Brassicales</taxon>
        <taxon>Brassicaceae</taxon>
        <taxon>Brassiceae</taxon>
        <taxon>Brassica</taxon>
    </lineage>
</organism>
<dbReference type="Proteomes" id="UP001295469">
    <property type="component" value="Chromosome C09"/>
</dbReference>
<dbReference type="AlphaFoldDB" id="A0A816IWZ7"/>
<dbReference type="EMBL" id="HG994373">
    <property type="protein sequence ID" value="CAF1735106.1"/>
    <property type="molecule type" value="Genomic_DNA"/>
</dbReference>
<proteinExistence type="predicted"/>
<protein>
    <submittedName>
        <fullName evidence="1">(rape) hypothetical protein</fullName>
    </submittedName>
</protein>
<accession>A0A816IWZ7</accession>
<sequence length="95" mass="11176">MRRFSDQTPFLEVKETINPIPSEVFMDTNTHLQNIVDETQTIQKIWSTYGLKEAKRWCQCFGWIRQPLLYIVHLVDRKLLGRDSQPGGHAWSWSG</sequence>
<reference evidence="1" key="1">
    <citation type="submission" date="2021-01" db="EMBL/GenBank/DDBJ databases">
        <authorList>
            <consortium name="Genoscope - CEA"/>
            <person name="William W."/>
        </authorList>
    </citation>
    <scope>NUCLEOTIDE SEQUENCE</scope>
</reference>